<protein>
    <submittedName>
        <fullName evidence="1">Uncharacterized protein</fullName>
    </submittedName>
</protein>
<reference evidence="1" key="1">
    <citation type="submission" date="2023-05" db="EMBL/GenBank/DDBJ databases">
        <authorList>
            <person name="Stuckert A."/>
        </authorList>
    </citation>
    <scope>NUCLEOTIDE SEQUENCE</scope>
</reference>
<evidence type="ECO:0000313" key="2">
    <source>
        <dbReference type="Proteomes" id="UP001162483"/>
    </source>
</evidence>
<organism evidence="1 2">
    <name type="scientific">Staurois parvus</name>
    <dbReference type="NCBI Taxonomy" id="386267"/>
    <lineage>
        <taxon>Eukaryota</taxon>
        <taxon>Metazoa</taxon>
        <taxon>Chordata</taxon>
        <taxon>Craniata</taxon>
        <taxon>Vertebrata</taxon>
        <taxon>Euteleostomi</taxon>
        <taxon>Amphibia</taxon>
        <taxon>Batrachia</taxon>
        <taxon>Anura</taxon>
        <taxon>Neobatrachia</taxon>
        <taxon>Ranoidea</taxon>
        <taxon>Ranidae</taxon>
        <taxon>Staurois</taxon>
    </lineage>
</organism>
<dbReference type="EMBL" id="CATNWA010014661">
    <property type="protein sequence ID" value="CAI9574436.1"/>
    <property type="molecule type" value="Genomic_DNA"/>
</dbReference>
<name>A0ABN9DP81_9NEOB</name>
<dbReference type="Proteomes" id="UP001162483">
    <property type="component" value="Unassembled WGS sequence"/>
</dbReference>
<keyword evidence="2" id="KW-1185">Reference proteome</keyword>
<accession>A0ABN9DP81</accession>
<sequence length="42" mass="4488">MAGREQCRGGWPFINVLPAPRLCALPGNTDCCTGPLCEVPIM</sequence>
<comment type="caution">
    <text evidence="1">The sequence shown here is derived from an EMBL/GenBank/DDBJ whole genome shotgun (WGS) entry which is preliminary data.</text>
</comment>
<gene>
    <name evidence="1" type="ORF">SPARVUS_LOCUS7962975</name>
</gene>
<proteinExistence type="predicted"/>
<evidence type="ECO:0000313" key="1">
    <source>
        <dbReference type="EMBL" id="CAI9574436.1"/>
    </source>
</evidence>